<organism evidence="4">
    <name type="scientific">Strongyloides ratti</name>
    <name type="common">Parasitic roundworm</name>
    <dbReference type="NCBI Taxonomy" id="34506"/>
    <lineage>
        <taxon>Eukaryota</taxon>
        <taxon>Metazoa</taxon>
        <taxon>Ecdysozoa</taxon>
        <taxon>Nematoda</taxon>
        <taxon>Chromadorea</taxon>
        <taxon>Rhabditida</taxon>
        <taxon>Tylenchina</taxon>
        <taxon>Panagrolaimomorpha</taxon>
        <taxon>Strongyloidoidea</taxon>
        <taxon>Strongyloididae</taxon>
        <taxon>Strongyloides</taxon>
    </lineage>
</organism>
<protein>
    <submittedName>
        <fullName evidence="4 6">Globin family and Globin-like domain and Globin, structural domain-containing protein</fullName>
    </submittedName>
</protein>
<reference evidence="4 5" key="1">
    <citation type="submission" date="2014-09" db="EMBL/GenBank/DDBJ databases">
        <authorList>
            <person name="Martin A.A."/>
        </authorList>
    </citation>
    <scope>NUCLEOTIDE SEQUENCE</scope>
    <source>
        <strain evidence="5">ED321</strain>
        <strain evidence="4">ED321 Heterogonic</strain>
    </source>
</reference>
<dbReference type="GeneID" id="36381072"/>
<sequence length="358" mass="41135">MGQTASKETSSINKNYSKRGRCKSSDGKFKNHVHIKNIGSPEDNHCIINNDPYGRRISNTSSDNSSNAIEIKFNSIIKKNSSKEFLTTHQRALLVKSWNKSQKTGLDNIGAMIFFKIYVNDNSVGKMFGLQGIPLSELKYKKIFQNHAMTFTRSLDFCISNLDNIDVLCKYCYNLGRRHVAFAKRGFKMSYWDTFAEALTECAIEWEGGFRCRDVLQGWRKLITFIIDNMRYGYIDEKKSGGTGDISVMGNMVNYHNRHLPNKEYITTDIEYKDESNLGNAYNEEEFNLRNETYINEIEENNIEESSSGCPMAHMMIVMNNAEKLSLNEERLSNFANTYQGNLSIPRCHRVIRRSSPN</sequence>
<proteinExistence type="inferred from homology"/>
<dbReference type="PANTHER" id="PTHR47768:SF2">
    <property type="entry name" value="GLOBIN-RELATED"/>
    <property type="match status" value="1"/>
</dbReference>
<evidence type="ECO:0000259" key="3">
    <source>
        <dbReference type="PROSITE" id="PS01033"/>
    </source>
</evidence>
<accession>A0A090LG41</accession>
<keyword evidence="5" id="KW-1185">Reference proteome</keyword>
<dbReference type="GO" id="GO:0019825">
    <property type="term" value="F:oxygen binding"/>
    <property type="evidence" value="ECO:0007669"/>
    <property type="project" value="InterPro"/>
</dbReference>
<dbReference type="InterPro" id="IPR044399">
    <property type="entry name" value="Mb-like_M"/>
</dbReference>
<evidence type="ECO:0000256" key="2">
    <source>
        <dbReference type="SAM" id="MobiDB-lite"/>
    </source>
</evidence>
<keyword evidence="1" id="KW-0561">Oxygen transport</keyword>
<dbReference type="InterPro" id="IPR000971">
    <property type="entry name" value="Globin"/>
</dbReference>
<evidence type="ECO:0000313" key="6">
    <source>
        <dbReference type="WBParaSite" id="SRAE_2000335700.1"/>
    </source>
</evidence>
<dbReference type="WBParaSite" id="SRAE_2000335700.1">
    <property type="protein sequence ID" value="SRAE_2000335700.1"/>
    <property type="gene ID" value="WBGene00263579"/>
</dbReference>
<dbReference type="PANTHER" id="PTHR47768">
    <property type="entry name" value="GLOBIN RELATED-RELATED"/>
    <property type="match status" value="1"/>
</dbReference>
<dbReference type="AlphaFoldDB" id="A0A090LG41"/>
<dbReference type="GO" id="GO:0020037">
    <property type="term" value="F:heme binding"/>
    <property type="evidence" value="ECO:0007669"/>
    <property type="project" value="InterPro"/>
</dbReference>
<dbReference type="OrthoDB" id="5825062at2759"/>
<dbReference type="Proteomes" id="UP000035682">
    <property type="component" value="Unplaced"/>
</dbReference>
<dbReference type="InterPro" id="IPR012292">
    <property type="entry name" value="Globin/Proto"/>
</dbReference>
<dbReference type="GO" id="GO:0005344">
    <property type="term" value="F:oxygen carrier activity"/>
    <property type="evidence" value="ECO:0007669"/>
    <property type="project" value="UniProtKB-KW"/>
</dbReference>
<evidence type="ECO:0000313" key="4">
    <source>
        <dbReference type="EMBL" id="CEF68702.1"/>
    </source>
</evidence>
<comment type="similarity">
    <text evidence="1">Belongs to the globin family.</text>
</comment>
<dbReference type="CTD" id="36381072"/>
<keyword evidence="1" id="KW-0813">Transport</keyword>
<dbReference type="EMBL" id="LN609529">
    <property type="protein sequence ID" value="CEF68702.1"/>
    <property type="molecule type" value="Genomic_DNA"/>
</dbReference>
<evidence type="ECO:0000313" key="7">
    <source>
        <dbReference type="WormBase" id="SRAE_2000335700"/>
    </source>
</evidence>
<feature type="domain" description="Globin" evidence="3">
    <location>
        <begin position="85"/>
        <end position="235"/>
    </location>
</feature>
<dbReference type="InterPro" id="IPR009050">
    <property type="entry name" value="Globin-like_sf"/>
</dbReference>
<dbReference type="STRING" id="34506.A0A090LG41"/>
<reference evidence="6" key="2">
    <citation type="submission" date="2020-12" db="UniProtKB">
        <authorList>
            <consortium name="WormBaseParasite"/>
        </authorList>
    </citation>
    <scope>IDENTIFICATION</scope>
</reference>
<dbReference type="Pfam" id="PF00042">
    <property type="entry name" value="Globin"/>
    <property type="match status" value="1"/>
</dbReference>
<name>A0A090LG41_STRRB</name>
<dbReference type="WormBase" id="SRAE_2000335700">
    <property type="protein sequence ID" value="SRP10208"/>
    <property type="gene ID" value="WBGene00263579"/>
</dbReference>
<keyword evidence="1" id="KW-0349">Heme</keyword>
<feature type="region of interest" description="Disordered" evidence="2">
    <location>
        <begin position="1"/>
        <end position="28"/>
    </location>
</feature>
<dbReference type="RefSeq" id="XP_024507902.1">
    <property type="nucleotide sequence ID" value="XM_024654541.1"/>
</dbReference>
<keyword evidence="1" id="KW-0408">Iron</keyword>
<dbReference type="PROSITE" id="PS01033">
    <property type="entry name" value="GLOBIN"/>
    <property type="match status" value="1"/>
</dbReference>
<evidence type="ECO:0000313" key="5">
    <source>
        <dbReference type="Proteomes" id="UP000035682"/>
    </source>
</evidence>
<dbReference type="SUPFAM" id="SSF46458">
    <property type="entry name" value="Globin-like"/>
    <property type="match status" value="1"/>
</dbReference>
<evidence type="ECO:0000256" key="1">
    <source>
        <dbReference type="RuleBase" id="RU000356"/>
    </source>
</evidence>
<dbReference type="InterPro" id="IPR053341">
    <property type="entry name" value="Oxidative_stress_globin-like"/>
</dbReference>
<feature type="compositionally biased region" description="Polar residues" evidence="2">
    <location>
        <begin position="1"/>
        <end position="15"/>
    </location>
</feature>
<gene>
    <name evidence="4 6 7" type="ORF">SRAE_2000335700</name>
</gene>
<dbReference type="CDD" id="cd01040">
    <property type="entry name" value="Mb-like"/>
    <property type="match status" value="1"/>
</dbReference>
<dbReference type="Gene3D" id="1.10.490.10">
    <property type="entry name" value="Globins"/>
    <property type="match status" value="1"/>
</dbReference>
<keyword evidence="1" id="KW-0479">Metal-binding</keyword>